<dbReference type="Pfam" id="PF13181">
    <property type="entry name" value="TPR_8"/>
    <property type="match status" value="1"/>
</dbReference>
<dbReference type="GeneID" id="301091145"/>
<dbReference type="Pfam" id="PF13432">
    <property type="entry name" value="TPR_16"/>
    <property type="match status" value="1"/>
</dbReference>
<dbReference type="RefSeq" id="WP_020966508.1">
    <property type="nucleotide sequence ID" value="NZ_CP045670.1"/>
</dbReference>
<name>A0A7S6WNW7_9SPIR</name>
<sequence length="225" mass="25983">MYLELKDGISLYNNKKYDEALVFFLSVSTEDKNIKTELDYYIGLIYSRLVQYEHALEYLEQVVTANTDIAKVYQCRLILAFIYANTERTRLAEFELSKLIQGGYESAQVFSSMAYVSYEHNEVQKAIDYYEKALETDSENSTALNGLGYILAETERDLTRALVLCKKASERQPDNPAYLDSMAFIYHKMELPKEAASYIKRAKEQLPENKIISAHYDMIMDTADN</sequence>
<protein>
    <submittedName>
        <fullName evidence="1">Tetratricopeptide repeat protein</fullName>
    </submittedName>
</protein>
<dbReference type="PANTHER" id="PTHR12558:SF13">
    <property type="entry name" value="CELL DIVISION CYCLE PROTEIN 27 HOMOLOG"/>
    <property type="match status" value="1"/>
</dbReference>
<dbReference type="InterPro" id="IPR019734">
    <property type="entry name" value="TPR_rpt"/>
</dbReference>
<evidence type="ECO:0000313" key="2">
    <source>
        <dbReference type="Proteomes" id="UP000593915"/>
    </source>
</evidence>
<proteinExistence type="predicted"/>
<reference evidence="1 2" key="1">
    <citation type="submission" date="2020-09" db="EMBL/GenBank/DDBJ databases">
        <title>Characterization of Treponema spp. from bovine digital dermatitis in Korea.</title>
        <authorList>
            <person name="Espiritu H.M."/>
            <person name="Cho Y.I."/>
            <person name="Mamuad L."/>
        </authorList>
    </citation>
    <scope>NUCLEOTIDE SEQUENCE [LARGE SCALE GENOMIC DNA]</scope>
    <source>
        <strain evidence="1 2">KS1</strain>
    </source>
</reference>
<dbReference type="AlphaFoldDB" id="A0A7S6WNW7"/>
<evidence type="ECO:0000313" key="1">
    <source>
        <dbReference type="EMBL" id="QOW60459.1"/>
    </source>
</evidence>
<dbReference type="PROSITE" id="PS50005">
    <property type="entry name" value="TPR"/>
    <property type="match status" value="2"/>
</dbReference>
<dbReference type="SUPFAM" id="SSF48452">
    <property type="entry name" value="TPR-like"/>
    <property type="match status" value="1"/>
</dbReference>
<dbReference type="InterPro" id="IPR011990">
    <property type="entry name" value="TPR-like_helical_dom_sf"/>
</dbReference>
<dbReference type="Proteomes" id="UP000593915">
    <property type="component" value="Chromosome"/>
</dbReference>
<dbReference type="Gene3D" id="1.25.40.10">
    <property type="entry name" value="Tetratricopeptide repeat domain"/>
    <property type="match status" value="2"/>
</dbReference>
<gene>
    <name evidence="1" type="ORF">IFE08_11675</name>
</gene>
<dbReference type="PANTHER" id="PTHR12558">
    <property type="entry name" value="CELL DIVISION CYCLE 16,23,27"/>
    <property type="match status" value="1"/>
</dbReference>
<accession>A0A7S6WNW7</accession>
<dbReference type="SMART" id="SM00028">
    <property type="entry name" value="TPR"/>
    <property type="match status" value="5"/>
</dbReference>
<organism evidence="1 2">
    <name type="scientific">Treponema pedis</name>
    <dbReference type="NCBI Taxonomy" id="409322"/>
    <lineage>
        <taxon>Bacteria</taxon>
        <taxon>Pseudomonadati</taxon>
        <taxon>Spirochaetota</taxon>
        <taxon>Spirochaetia</taxon>
        <taxon>Spirochaetales</taxon>
        <taxon>Treponemataceae</taxon>
        <taxon>Treponema</taxon>
    </lineage>
</organism>
<dbReference type="EMBL" id="CP061839">
    <property type="protein sequence ID" value="QOW60459.1"/>
    <property type="molecule type" value="Genomic_DNA"/>
</dbReference>